<gene>
    <name evidence="1" type="primary">hcpC</name>
    <name evidence="1" type="ORF">GTGU_04221</name>
</gene>
<protein>
    <submittedName>
        <fullName evidence="1">Hcp family protein</fullName>
    </submittedName>
</protein>
<dbReference type="AlphaFoldDB" id="A0A084ZP25"/>
<dbReference type="PANTHER" id="PTHR34319:SF6">
    <property type="entry name" value="MAJOR EXPORTED PROTEIN"/>
    <property type="match status" value="1"/>
</dbReference>
<dbReference type="InterPro" id="IPR052947">
    <property type="entry name" value="T6SS_Hcp1_domain"/>
</dbReference>
<dbReference type="RefSeq" id="WP_038161925.1">
    <property type="nucleotide sequence ID" value="NZ_JMTB01000117.1"/>
</dbReference>
<keyword evidence="2" id="KW-1185">Reference proteome</keyword>
<sequence length="172" mass="19376">MPTPCYISIKGQTQGLITDRAFTAESVGNIYVQGHEDEMLVQEFKHNVTVPTDPQSGQPSGQRAHKPFIFTVALNKAVPLLYNALASGEMLPTTELHWYRTSIEGKQEHFFTTRLTDSTIVDIDCHMPHCQDDTKREFTQLIQVSLAYRKIEWEHVSAGTSGADDWRAPLEA</sequence>
<name>A0A084ZP25_9ENTR</name>
<dbReference type="Gene3D" id="2.30.110.20">
    <property type="entry name" value="Hcp1-like"/>
    <property type="match status" value="1"/>
</dbReference>
<dbReference type="OrthoDB" id="5674026at2"/>
<dbReference type="InterPro" id="IPR008514">
    <property type="entry name" value="T6SS_Hcp"/>
</dbReference>
<dbReference type="SUPFAM" id="SSF141452">
    <property type="entry name" value="Hcp1-like"/>
    <property type="match status" value="1"/>
</dbReference>
<dbReference type="Proteomes" id="UP000028630">
    <property type="component" value="Unassembled WGS sequence"/>
</dbReference>
<dbReference type="Pfam" id="PF05638">
    <property type="entry name" value="T6SS_HCP"/>
    <property type="match status" value="1"/>
</dbReference>
<dbReference type="InterPro" id="IPR036624">
    <property type="entry name" value="Hcp1-lik_sf"/>
</dbReference>
<accession>A0A084ZP25</accession>
<dbReference type="PANTHER" id="PTHR34319">
    <property type="entry name" value="MAJOR EXPORTED PROTEIN"/>
    <property type="match status" value="1"/>
</dbReference>
<reference evidence="2" key="1">
    <citation type="submission" date="2014-05" db="EMBL/GenBank/DDBJ databases">
        <title>ATOL: Assembling a taxonomically balanced genome-scale reconstruction of the evolutionary history of the Enterobacteriaceae.</title>
        <authorList>
            <person name="Plunkett G. III"/>
            <person name="Neeno-Eckwall E.C."/>
            <person name="Glasner J.D."/>
            <person name="Perna N.T."/>
        </authorList>
    </citation>
    <scope>NUCLEOTIDE SEQUENCE [LARGE SCALE GENOMIC DNA]</scope>
    <source>
        <strain evidence="2">ATCC 49490</strain>
    </source>
</reference>
<comment type="caution">
    <text evidence="1">The sequence shown here is derived from an EMBL/GenBank/DDBJ whole genome shotgun (WGS) entry which is preliminary data.</text>
</comment>
<evidence type="ECO:0000313" key="1">
    <source>
        <dbReference type="EMBL" id="KFB99219.1"/>
    </source>
</evidence>
<organism evidence="1 2">
    <name type="scientific">Trabulsiella guamensis ATCC 49490</name>
    <dbReference type="NCBI Taxonomy" id="1005994"/>
    <lineage>
        <taxon>Bacteria</taxon>
        <taxon>Pseudomonadati</taxon>
        <taxon>Pseudomonadota</taxon>
        <taxon>Gammaproteobacteria</taxon>
        <taxon>Enterobacterales</taxon>
        <taxon>Enterobacteriaceae</taxon>
        <taxon>Trabulsiella</taxon>
    </lineage>
</organism>
<dbReference type="eggNOG" id="COG3157">
    <property type="taxonomic scope" value="Bacteria"/>
</dbReference>
<dbReference type="NCBIfam" id="TIGR03344">
    <property type="entry name" value="VI_effect_Hcp1"/>
    <property type="match status" value="1"/>
</dbReference>
<proteinExistence type="predicted"/>
<evidence type="ECO:0000313" key="2">
    <source>
        <dbReference type="Proteomes" id="UP000028630"/>
    </source>
</evidence>
<dbReference type="EMBL" id="JMTB01000117">
    <property type="protein sequence ID" value="KFB99219.1"/>
    <property type="molecule type" value="Genomic_DNA"/>
</dbReference>